<protein>
    <submittedName>
        <fullName evidence="1">Uncharacterized protein</fullName>
    </submittedName>
</protein>
<gene>
    <name evidence="1" type="ORF">POL72_17800</name>
</gene>
<reference evidence="1 2" key="1">
    <citation type="submission" date="2023-01" db="EMBL/GenBank/DDBJ databases">
        <title>Minimal conservation of predation-associated metabolite biosynthetic gene clusters underscores biosynthetic potential of Myxococcota including descriptions for ten novel species: Archangium lansinium sp. nov., Myxococcus landrumus sp. nov., Nannocystis bai.</title>
        <authorList>
            <person name="Ahearne A."/>
            <person name="Stevens C."/>
            <person name="Dowd S."/>
        </authorList>
    </citation>
    <scope>NUCLEOTIDE SEQUENCE [LARGE SCALE GENOMIC DNA]</scope>
    <source>
        <strain evidence="1 2">WIWO2</strain>
    </source>
</reference>
<dbReference type="EMBL" id="JAQNDK010000002">
    <property type="protein sequence ID" value="MDC0679603.1"/>
    <property type="molecule type" value="Genomic_DNA"/>
</dbReference>
<sequence>MKLVLRRRHVAGDRRDERLGPRRRGARPRQIAVQVQRLRLQDVMVTERHHALVRLARGQVVGLGGGIRRGAPGPAREVRERELQPADDVDRDLVLALLVEVQKLRQIREHLREGPALIQLVEQLVDENIARVPQLPGLEPRLVSSVVDRLGRRQGLHPR</sequence>
<evidence type="ECO:0000313" key="2">
    <source>
        <dbReference type="Proteomes" id="UP001217485"/>
    </source>
</evidence>
<organism evidence="1 2">
    <name type="scientific">Sorangium atrum</name>
    <dbReference type="NCBI Taxonomy" id="2995308"/>
    <lineage>
        <taxon>Bacteria</taxon>
        <taxon>Pseudomonadati</taxon>
        <taxon>Myxococcota</taxon>
        <taxon>Polyangia</taxon>
        <taxon>Polyangiales</taxon>
        <taxon>Polyangiaceae</taxon>
        <taxon>Sorangium</taxon>
    </lineage>
</organism>
<dbReference type="RefSeq" id="WP_272096600.1">
    <property type="nucleotide sequence ID" value="NZ_JAQNDK010000002.1"/>
</dbReference>
<proteinExistence type="predicted"/>
<name>A0ABT5BZL8_9BACT</name>
<accession>A0ABT5BZL8</accession>
<dbReference type="Proteomes" id="UP001217485">
    <property type="component" value="Unassembled WGS sequence"/>
</dbReference>
<evidence type="ECO:0000313" key="1">
    <source>
        <dbReference type="EMBL" id="MDC0679603.1"/>
    </source>
</evidence>
<keyword evidence="2" id="KW-1185">Reference proteome</keyword>
<comment type="caution">
    <text evidence="1">The sequence shown here is derived from an EMBL/GenBank/DDBJ whole genome shotgun (WGS) entry which is preliminary data.</text>
</comment>